<proteinExistence type="predicted"/>
<evidence type="ECO:0000313" key="2">
    <source>
        <dbReference type="EMBL" id="KAK5081760.1"/>
    </source>
</evidence>
<keyword evidence="3" id="KW-1185">Reference proteome</keyword>
<feature type="signal peptide" evidence="1">
    <location>
        <begin position="1"/>
        <end position="19"/>
    </location>
</feature>
<evidence type="ECO:0008006" key="4">
    <source>
        <dbReference type="Google" id="ProtNLM"/>
    </source>
</evidence>
<sequence>MLMNKALLVSMTIASTALASSIKWCNEANLKGNCATINPASTFCSLIPDSNAKGDIDSSVELKNSGDISFCVYCESDNCTGQCIDFTGKKDLRQSWIARSYYCIGK</sequence>
<dbReference type="Proteomes" id="UP001309876">
    <property type="component" value="Unassembled WGS sequence"/>
</dbReference>
<evidence type="ECO:0000256" key="1">
    <source>
        <dbReference type="SAM" id="SignalP"/>
    </source>
</evidence>
<keyword evidence="1" id="KW-0732">Signal</keyword>
<feature type="chain" id="PRO_5042926825" description="Secreted protein" evidence="1">
    <location>
        <begin position="20"/>
        <end position="106"/>
    </location>
</feature>
<gene>
    <name evidence="2" type="ORF">LTR05_007897</name>
</gene>
<reference evidence="2 3" key="1">
    <citation type="submission" date="2023-08" db="EMBL/GenBank/DDBJ databases">
        <title>Black Yeasts Isolated from many extreme environments.</title>
        <authorList>
            <person name="Coleine C."/>
            <person name="Stajich J.E."/>
            <person name="Selbmann L."/>
        </authorList>
    </citation>
    <scope>NUCLEOTIDE SEQUENCE [LARGE SCALE GENOMIC DNA]</scope>
    <source>
        <strain evidence="2 3">CCFEE 5910</strain>
    </source>
</reference>
<organism evidence="2 3">
    <name type="scientific">Lithohypha guttulata</name>
    <dbReference type="NCBI Taxonomy" id="1690604"/>
    <lineage>
        <taxon>Eukaryota</taxon>
        <taxon>Fungi</taxon>
        <taxon>Dikarya</taxon>
        <taxon>Ascomycota</taxon>
        <taxon>Pezizomycotina</taxon>
        <taxon>Eurotiomycetes</taxon>
        <taxon>Chaetothyriomycetidae</taxon>
        <taxon>Chaetothyriales</taxon>
        <taxon>Trichomeriaceae</taxon>
        <taxon>Lithohypha</taxon>
    </lineage>
</organism>
<accession>A0AAN7SUG0</accession>
<dbReference type="EMBL" id="JAVRRJ010000009">
    <property type="protein sequence ID" value="KAK5081760.1"/>
    <property type="molecule type" value="Genomic_DNA"/>
</dbReference>
<comment type="caution">
    <text evidence="2">The sequence shown here is derived from an EMBL/GenBank/DDBJ whole genome shotgun (WGS) entry which is preliminary data.</text>
</comment>
<evidence type="ECO:0000313" key="3">
    <source>
        <dbReference type="Proteomes" id="UP001309876"/>
    </source>
</evidence>
<dbReference type="AlphaFoldDB" id="A0AAN7SUG0"/>
<protein>
    <recommendedName>
        <fullName evidence="4">Secreted protein</fullName>
    </recommendedName>
</protein>
<name>A0AAN7SUG0_9EURO</name>